<dbReference type="InterPro" id="IPR036249">
    <property type="entry name" value="Thioredoxin-like_sf"/>
</dbReference>
<protein>
    <submittedName>
        <fullName evidence="6">TlpA family protein disulfide reductase</fullName>
    </submittedName>
</protein>
<dbReference type="Gene3D" id="3.40.30.10">
    <property type="entry name" value="Glutaredoxin"/>
    <property type="match status" value="1"/>
</dbReference>
<dbReference type="RefSeq" id="WP_196985604.1">
    <property type="nucleotide sequence ID" value="NZ_JADWYS010000001.1"/>
</dbReference>
<dbReference type="GO" id="GO:0017004">
    <property type="term" value="P:cytochrome complex assembly"/>
    <property type="evidence" value="ECO:0007669"/>
    <property type="project" value="UniProtKB-KW"/>
</dbReference>
<evidence type="ECO:0000256" key="4">
    <source>
        <dbReference type="SAM" id="SignalP"/>
    </source>
</evidence>
<evidence type="ECO:0000256" key="2">
    <source>
        <dbReference type="ARBA" id="ARBA00022748"/>
    </source>
</evidence>
<comment type="caution">
    <text evidence="6">The sequence shown here is derived from an EMBL/GenBank/DDBJ whole genome shotgun (WGS) entry which is preliminary data.</text>
</comment>
<dbReference type="InterPro" id="IPR013740">
    <property type="entry name" value="Redoxin"/>
</dbReference>
<dbReference type="GO" id="GO:0015036">
    <property type="term" value="F:disulfide oxidoreductase activity"/>
    <property type="evidence" value="ECO:0007669"/>
    <property type="project" value="UniProtKB-ARBA"/>
</dbReference>
<dbReference type="InterPro" id="IPR017937">
    <property type="entry name" value="Thioredoxin_CS"/>
</dbReference>
<dbReference type="Proteomes" id="UP000651050">
    <property type="component" value="Unassembled WGS sequence"/>
</dbReference>
<feature type="signal peptide" evidence="4">
    <location>
        <begin position="1"/>
        <end position="21"/>
    </location>
</feature>
<evidence type="ECO:0000313" key="6">
    <source>
        <dbReference type="EMBL" id="MBG9387703.1"/>
    </source>
</evidence>
<accession>A0A931H364</accession>
<dbReference type="PROSITE" id="PS51352">
    <property type="entry name" value="THIOREDOXIN_2"/>
    <property type="match status" value="1"/>
</dbReference>
<evidence type="ECO:0000256" key="1">
    <source>
        <dbReference type="ARBA" id="ARBA00004196"/>
    </source>
</evidence>
<dbReference type="AlphaFoldDB" id="A0A931H364"/>
<sequence length="168" mass="18054">MNRRDCLAALAGALAAGPLRAQGFVRKPWPPRTPTPALQLASVDGTPWTPAAERGHPVLLNFWASWCEPCRSEMPSLERLAAMHRDAGLKVLAVNFKEGEAAIRRFLAANPLALPVLRDGDGAAARAFGINIFPSTVGLDRNGRTLFVSVGEVDWSGPPGQELVRPLL</sequence>
<keyword evidence="2" id="KW-0201">Cytochrome c-type biogenesis</keyword>
<gene>
    <name evidence="6" type="ORF">I5803_06715</name>
</gene>
<proteinExistence type="predicted"/>
<dbReference type="EMBL" id="JADWYS010000001">
    <property type="protein sequence ID" value="MBG9387703.1"/>
    <property type="molecule type" value="Genomic_DNA"/>
</dbReference>
<organism evidence="6 7">
    <name type="scientific">Caenimonas aquaedulcis</name>
    <dbReference type="NCBI Taxonomy" id="2793270"/>
    <lineage>
        <taxon>Bacteria</taxon>
        <taxon>Pseudomonadati</taxon>
        <taxon>Pseudomonadota</taxon>
        <taxon>Betaproteobacteria</taxon>
        <taxon>Burkholderiales</taxon>
        <taxon>Comamonadaceae</taxon>
        <taxon>Caenimonas</taxon>
    </lineage>
</organism>
<comment type="subcellular location">
    <subcellularLocation>
        <location evidence="1">Cell envelope</location>
    </subcellularLocation>
</comment>
<dbReference type="InterPro" id="IPR050553">
    <property type="entry name" value="Thioredoxin_ResA/DsbE_sf"/>
</dbReference>
<dbReference type="Pfam" id="PF08534">
    <property type="entry name" value="Redoxin"/>
    <property type="match status" value="1"/>
</dbReference>
<evidence type="ECO:0000256" key="3">
    <source>
        <dbReference type="ARBA" id="ARBA00023284"/>
    </source>
</evidence>
<evidence type="ECO:0000259" key="5">
    <source>
        <dbReference type="PROSITE" id="PS51352"/>
    </source>
</evidence>
<reference evidence="6" key="1">
    <citation type="submission" date="2020-11" db="EMBL/GenBank/DDBJ databases">
        <title>Bacterial whole genome sequence for Caenimonas sp. DR4.4.</title>
        <authorList>
            <person name="Le V."/>
            <person name="Ko S.-R."/>
            <person name="Ahn C.-Y."/>
            <person name="Oh H.-M."/>
        </authorList>
    </citation>
    <scope>NUCLEOTIDE SEQUENCE</scope>
    <source>
        <strain evidence="6">DR4.4</strain>
    </source>
</reference>
<evidence type="ECO:0000313" key="7">
    <source>
        <dbReference type="Proteomes" id="UP000651050"/>
    </source>
</evidence>
<dbReference type="InterPro" id="IPR013766">
    <property type="entry name" value="Thioredoxin_domain"/>
</dbReference>
<keyword evidence="7" id="KW-1185">Reference proteome</keyword>
<keyword evidence="4" id="KW-0732">Signal</keyword>
<feature type="domain" description="Thioredoxin" evidence="5">
    <location>
        <begin position="29"/>
        <end position="168"/>
    </location>
</feature>
<name>A0A931H364_9BURK</name>
<dbReference type="GO" id="GO:0030313">
    <property type="term" value="C:cell envelope"/>
    <property type="evidence" value="ECO:0007669"/>
    <property type="project" value="UniProtKB-SubCell"/>
</dbReference>
<dbReference type="PANTHER" id="PTHR42852:SF17">
    <property type="entry name" value="THIOREDOXIN-LIKE PROTEIN HI_1115"/>
    <property type="match status" value="1"/>
</dbReference>
<dbReference type="SUPFAM" id="SSF52833">
    <property type="entry name" value="Thioredoxin-like"/>
    <property type="match status" value="1"/>
</dbReference>
<dbReference type="PROSITE" id="PS00194">
    <property type="entry name" value="THIOREDOXIN_1"/>
    <property type="match status" value="1"/>
</dbReference>
<feature type="chain" id="PRO_5036841448" evidence="4">
    <location>
        <begin position="22"/>
        <end position="168"/>
    </location>
</feature>
<dbReference type="PANTHER" id="PTHR42852">
    <property type="entry name" value="THIOL:DISULFIDE INTERCHANGE PROTEIN DSBE"/>
    <property type="match status" value="1"/>
</dbReference>
<keyword evidence="3" id="KW-0676">Redox-active center</keyword>
<dbReference type="CDD" id="cd02966">
    <property type="entry name" value="TlpA_like_family"/>
    <property type="match status" value="1"/>
</dbReference>